<dbReference type="InterPro" id="IPR013780">
    <property type="entry name" value="Glyco_hydro_b"/>
</dbReference>
<dbReference type="InterPro" id="IPR057739">
    <property type="entry name" value="Glyco_hydro_29_N"/>
</dbReference>
<feature type="domain" description="Glycoside hydrolase family 29 N-terminal" evidence="7">
    <location>
        <begin position="3"/>
        <end position="368"/>
    </location>
</feature>
<dbReference type="EMBL" id="LHXV01000022">
    <property type="protein sequence ID" value="KXB01194.1"/>
    <property type="molecule type" value="Genomic_DNA"/>
</dbReference>
<dbReference type="InterPro" id="IPR016286">
    <property type="entry name" value="FUC_metazoa-typ"/>
</dbReference>
<comment type="function">
    <text evidence="1">Alpha-L-fucosidase is responsible for hydrolyzing the alpha-1,6-linked fucose joined to the reducing-end N-acetylglucosamine of the carbohydrate moieties of glycoproteins.</text>
</comment>
<keyword evidence="4" id="KW-0732">Signal</keyword>
<dbReference type="SMART" id="SM00812">
    <property type="entry name" value="Alpha_L_fucos"/>
    <property type="match status" value="1"/>
</dbReference>
<dbReference type="GO" id="GO:0016139">
    <property type="term" value="P:glycoside catabolic process"/>
    <property type="evidence" value="ECO:0007669"/>
    <property type="project" value="TreeGrafter"/>
</dbReference>
<keyword evidence="6" id="KW-0326">Glycosidase</keyword>
<dbReference type="PIRSF" id="PIRSF001092">
    <property type="entry name" value="Alpha-L-fucosidase"/>
    <property type="match status" value="1"/>
</dbReference>
<dbReference type="GO" id="GO:0005764">
    <property type="term" value="C:lysosome"/>
    <property type="evidence" value="ECO:0007669"/>
    <property type="project" value="TreeGrafter"/>
</dbReference>
<dbReference type="GO" id="GO:0004560">
    <property type="term" value="F:alpha-L-fucosidase activity"/>
    <property type="evidence" value="ECO:0007669"/>
    <property type="project" value="InterPro"/>
</dbReference>
<dbReference type="PANTHER" id="PTHR10030:SF37">
    <property type="entry name" value="ALPHA-L-FUCOSIDASE-RELATED"/>
    <property type="match status" value="1"/>
</dbReference>
<sequence>MTEDYEPNWDSLRKHPSPKWLFDAKFGLYFHWGPYSVAKRGCWYGHNMYLKGKHGVEPGSDWREVNDFDYHRKEFGDQGEFGYKDLIPLFKGENFDPEEWAELCERAGAKFAGPVAIFHDNFAMYDSDVTEWNSVNMGPKRDVVGELAEAIRDRRMKFVTTFHHAANWEFFPHEKEYDTSNPDYKALYGKPHNSLADPREPAERPDEEYFENWRDMTTEVMDKYRPDLVWFDFGWGRWYFEDKYKQEVLAHYYNKAEEWGKEVGVLFKPGCLPRGVGDFVDFERDWYRGSGYIHEKWITDTSIDRRDWSYVENPDYKPVDELISNLVDRVSKNGHLLLNVGPRADGSFPEKARERVLEIGNWLRINGESIFGTRPWIQPERGSMRLTLKGDTAYLSCFDTPGAQATVTGVIAQPDAKIKMLGSEEDLEWEQDDESLIIKSLPDELPTEHSHVFKIPYKAVKGVWNVSKDTYNDLVLKESLSH</sequence>
<comment type="similarity">
    <text evidence="2">Belongs to the glycosyl hydrolase 29 family.</text>
</comment>
<accession>A0A133V434</accession>
<dbReference type="PATRIC" id="fig|1698271.3.peg.652"/>
<evidence type="ECO:0000259" key="7">
    <source>
        <dbReference type="Pfam" id="PF01120"/>
    </source>
</evidence>
<comment type="caution">
    <text evidence="8">The sequence shown here is derived from an EMBL/GenBank/DDBJ whole genome shotgun (WGS) entry which is preliminary data.</text>
</comment>
<evidence type="ECO:0000256" key="6">
    <source>
        <dbReference type="ARBA" id="ARBA00023295"/>
    </source>
</evidence>
<protein>
    <recommendedName>
        <fullName evidence="3">alpha-L-fucosidase</fullName>
        <ecNumber evidence="3">3.2.1.51</ecNumber>
    </recommendedName>
</protein>
<dbReference type="Proteomes" id="UP000070344">
    <property type="component" value="Unassembled WGS sequence"/>
</dbReference>
<evidence type="ECO:0000256" key="4">
    <source>
        <dbReference type="ARBA" id="ARBA00022729"/>
    </source>
</evidence>
<dbReference type="EC" id="3.2.1.51" evidence="3"/>
<keyword evidence="5" id="KW-0378">Hydrolase</keyword>
<dbReference type="InterPro" id="IPR017853">
    <property type="entry name" value="GH"/>
</dbReference>
<name>A0A133V434_9EURY</name>
<dbReference type="GO" id="GO:0006004">
    <property type="term" value="P:fucose metabolic process"/>
    <property type="evidence" value="ECO:0007669"/>
    <property type="project" value="InterPro"/>
</dbReference>
<evidence type="ECO:0000256" key="1">
    <source>
        <dbReference type="ARBA" id="ARBA00004071"/>
    </source>
</evidence>
<organism evidence="8 9">
    <name type="scientific">candidate division MSBL1 archaeon SCGC-AAA259O05</name>
    <dbReference type="NCBI Taxonomy" id="1698271"/>
    <lineage>
        <taxon>Archaea</taxon>
        <taxon>Methanobacteriati</taxon>
        <taxon>Methanobacteriota</taxon>
        <taxon>candidate division MSBL1</taxon>
    </lineage>
</organism>
<evidence type="ECO:0000313" key="9">
    <source>
        <dbReference type="Proteomes" id="UP000070344"/>
    </source>
</evidence>
<dbReference type="AlphaFoldDB" id="A0A133V434"/>
<evidence type="ECO:0000256" key="3">
    <source>
        <dbReference type="ARBA" id="ARBA00012662"/>
    </source>
</evidence>
<dbReference type="SUPFAM" id="SSF51445">
    <property type="entry name" value="(Trans)glycosidases"/>
    <property type="match status" value="1"/>
</dbReference>
<evidence type="ECO:0000256" key="5">
    <source>
        <dbReference type="ARBA" id="ARBA00022801"/>
    </source>
</evidence>
<proteinExistence type="inferred from homology"/>
<evidence type="ECO:0000256" key="2">
    <source>
        <dbReference type="ARBA" id="ARBA00007951"/>
    </source>
</evidence>
<reference evidence="8 9" key="1">
    <citation type="journal article" date="2016" name="Sci. Rep.">
        <title>Metabolic traits of an uncultured archaeal lineage -MSBL1- from brine pools of the Red Sea.</title>
        <authorList>
            <person name="Mwirichia R."/>
            <person name="Alam I."/>
            <person name="Rashid M."/>
            <person name="Vinu M."/>
            <person name="Ba-Alawi W."/>
            <person name="Anthony Kamau A."/>
            <person name="Kamanda Ngugi D."/>
            <person name="Goker M."/>
            <person name="Klenk H.P."/>
            <person name="Bajic V."/>
            <person name="Stingl U."/>
        </authorList>
    </citation>
    <scope>NUCLEOTIDE SEQUENCE [LARGE SCALE GENOMIC DNA]</scope>
    <source>
        <strain evidence="8">SCGC-AAA259O05</strain>
    </source>
</reference>
<evidence type="ECO:0000313" key="8">
    <source>
        <dbReference type="EMBL" id="KXB01194.1"/>
    </source>
</evidence>
<dbReference type="Gene3D" id="3.20.20.80">
    <property type="entry name" value="Glycosidases"/>
    <property type="match status" value="1"/>
</dbReference>
<dbReference type="InterPro" id="IPR000933">
    <property type="entry name" value="Glyco_hydro_29"/>
</dbReference>
<gene>
    <name evidence="8" type="ORF">AKJ41_02440</name>
</gene>
<keyword evidence="9" id="KW-1185">Reference proteome</keyword>
<dbReference type="Pfam" id="PF01120">
    <property type="entry name" value="Alpha_L_fucos"/>
    <property type="match status" value="1"/>
</dbReference>
<dbReference type="Gene3D" id="2.60.40.1180">
    <property type="entry name" value="Golgi alpha-mannosidase II"/>
    <property type="match status" value="1"/>
</dbReference>
<dbReference type="PANTHER" id="PTHR10030">
    <property type="entry name" value="ALPHA-L-FUCOSIDASE"/>
    <property type="match status" value="1"/>
</dbReference>